<dbReference type="Pfam" id="PF04940">
    <property type="entry name" value="BLUF"/>
    <property type="match status" value="1"/>
</dbReference>
<proteinExistence type="predicted"/>
<name>A0A5B8YGA4_9FLAO</name>
<dbReference type="EMBL" id="CP042476">
    <property type="protein sequence ID" value="QED37012.1"/>
    <property type="molecule type" value="Genomic_DNA"/>
</dbReference>
<dbReference type="GO" id="GO:0009882">
    <property type="term" value="F:blue light photoreceptor activity"/>
    <property type="evidence" value="ECO:0007669"/>
    <property type="project" value="InterPro"/>
</dbReference>
<dbReference type="AlphaFoldDB" id="A0A5B8YGA4"/>
<dbReference type="InterPro" id="IPR036046">
    <property type="entry name" value="Acylphosphatase-like_dom_sf"/>
</dbReference>
<keyword evidence="3" id="KW-1185">Reference proteome</keyword>
<reference evidence="2 3" key="1">
    <citation type="submission" date="2019-08" db="EMBL/GenBank/DDBJ databases">
        <title>Antarcticibacterium arcticum sp. nov., a bacterium isolated from marine sediment of the Canadian Beaufort Sea.</title>
        <authorList>
            <person name="Lee Y.M."/>
            <person name="Baek K."/>
            <person name="Lee D.-H."/>
            <person name="Shin S.C."/>
            <person name="Jin Y.K."/>
            <person name="Park Y."/>
        </authorList>
    </citation>
    <scope>NUCLEOTIDE SEQUENCE [LARGE SCALE GENOMIC DNA]</scope>
    <source>
        <strain evidence="2 3">PAMC 28998</strain>
    </source>
</reference>
<evidence type="ECO:0000259" key="1">
    <source>
        <dbReference type="PROSITE" id="PS50925"/>
    </source>
</evidence>
<dbReference type="InterPro" id="IPR007024">
    <property type="entry name" value="BLUF_domain"/>
</dbReference>
<dbReference type="Proteomes" id="UP000321954">
    <property type="component" value="Chromosome"/>
</dbReference>
<dbReference type="OrthoDB" id="1122028at2"/>
<dbReference type="SMART" id="SM01034">
    <property type="entry name" value="BLUF"/>
    <property type="match status" value="1"/>
</dbReference>
<sequence length="159" mass="18504">MHLSRIILYTYKFHQMIYTLSFVCSTPYAIPSSEVDVILKAISYKNKIKGVNGFLIYSQGNIFKVLEGEKEIVEGIFESYKKNALFANLIIIFEQPLKKIKNHEPAFHSINHKSVIDIDKLTRNLMNRNSCLLNVIKEVLKAFNKRILNKNEKHLFLND</sequence>
<protein>
    <submittedName>
        <fullName evidence="2">BLUF domain-containing protein</fullName>
    </submittedName>
</protein>
<organism evidence="2 3">
    <name type="scientific">Antarcticibacterium arcticum</name>
    <dbReference type="NCBI Taxonomy" id="2585771"/>
    <lineage>
        <taxon>Bacteria</taxon>
        <taxon>Pseudomonadati</taxon>
        <taxon>Bacteroidota</taxon>
        <taxon>Flavobacteriia</taxon>
        <taxon>Flavobacteriales</taxon>
        <taxon>Flavobacteriaceae</taxon>
        <taxon>Antarcticibacterium</taxon>
    </lineage>
</organism>
<accession>A0A5B8YGA4</accession>
<dbReference type="GO" id="GO:0071949">
    <property type="term" value="F:FAD binding"/>
    <property type="evidence" value="ECO:0007669"/>
    <property type="project" value="InterPro"/>
</dbReference>
<evidence type="ECO:0000313" key="2">
    <source>
        <dbReference type="EMBL" id="QED37012.1"/>
    </source>
</evidence>
<dbReference type="KEGG" id="anp:FK178_04490"/>
<dbReference type="Gene3D" id="3.30.70.100">
    <property type="match status" value="1"/>
</dbReference>
<feature type="domain" description="BLUF" evidence="1">
    <location>
        <begin position="17"/>
        <end position="108"/>
    </location>
</feature>
<dbReference type="SUPFAM" id="SSF54975">
    <property type="entry name" value="Acylphosphatase/BLUF domain-like"/>
    <property type="match status" value="1"/>
</dbReference>
<evidence type="ECO:0000313" key="3">
    <source>
        <dbReference type="Proteomes" id="UP000321954"/>
    </source>
</evidence>
<gene>
    <name evidence="2" type="ORF">FK178_04490</name>
</gene>
<dbReference type="PROSITE" id="PS50925">
    <property type="entry name" value="BLUF"/>
    <property type="match status" value="1"/>
</dbReference>